<evidence type="ECO:0000256" key="1">
    <source>
        <dbReference type="SAM" id="Phobius"/>
    </source>
</evidence>
<gene>
    <name evidence="2" type="ORF">Rmf_47310</name>
</gene>
<protein>
    <recommendedName>
        <fullName evidence="4">DUF883 domain-containing protein</fullName>
    </recommendedName>
</protein>
<dbReference type="EMBL" id="AP025637">
    <property type="protein sequence ID" value="BDG74802.1"/>
    <property type="molecule type" value="Genomic_DNA"/>
</dbReference>
<feature type="transmembrane region" description="Helical" evidence="1">
    <location>
        <begin position="82"/>
        <end position="99"/>
    </location>
</feature>
<reference evidence="2 3" key="1">
    <citation type="journal article" date="2016" name="Microbes Environ.">
        <title>Phylogenetically diverse aerobic anoxygenic phototrophic bacteria isolated from epilithic biofilms in Tama river, Japan.</title>
        <authorList>
            <person name="Hirose S."/>
            <person name="Matsuura K."/>
            <person name="Haruta S."/>
        </authorList>
    </citation>
    <scope>NUCLEOTIDE SEQUENCE [LARGE SCALE GENOMIC DNA]</scope>
    <source>
        <strain evidence="2 3">S08</strain>
    </source>
</reference>
<name>A0ABM7Y9Q1_9PROT</name>
<dbReference type="RefSeq" id="WP_244408969.1">
    <property type="nucleotide sequence ID" value="NZ_AP025637.1"/>
</dbReference>
<dbReference type="Proteomes" id="UP000831327">
    <property type="component" value="Chromosome"/>
</dbReference>
<evidence type="ECO:0000313" key="2">
    <source>
        <dbReference type="EMBL" id="BDG74802.1"/>
    </source>
</evidence>
<organism evidence="2 3">
    <name type="scientific">Roseomonas fluvialis</name>
    <dbReference type="NCBI Taxonomy" id="1750527"/>
    <lineage>
        <taxon>Bacteria</taxon>
        <taxon>Pseudomonadati</taxon>
        <taxon>Pseudomonadota</taxon>
        <taxon>Alphaproteobacteria</taxon>
        <taxon>Acetobacterales</taxon>
        <taxon>Roseomonadaceae</taxon>
        <taxon>Roseomonas</taxon>
    </lineage>
</organism>
<keyword evidence="1" id="KW-1133">Transmembrane helix</keyword>
<keyword evidence="1" id="KW-0472">Membrane</keyword>
<keyword evidence="3" id="KW-1185">Reference proteome</keyword>
<sequence>MNNANRTQGIGETAAGMAQDAKDAASAELAVLREKVEALMRDRVTPALADAAGRAEDAAHDAMDAVRRQTGNFAATVRDQPIAAVGAAALAGIAIGLLLRR</sequence>
<proteinExistence type="predicted"/>
<evidence type="ECO:0000313" key="3">
    <source>
        <dbReference type="Proteomes" id="UP000831327"/>
    </source>
</evidence>
<evidence type="ECO:0008006" key="4">
    <source>
        <dbReference type="Google" id="ProtNLM"/>
    </source>
</evidence>
<keyword evidence="1" id="KW-0812">Transmembrane</keyword>
<accession>A0ABM7Y9Q1</accession>